<name>A0A8H7ZWK7_9FUNG</name>
<proteinExistence type="predicted"/>
<feature type="region of interest" description="Disordered" evidence="1">
    <location>
        <begin position="33"/>
        <end position="81"/>
    </location>
</feature>
<evidence type="ECO:0000256" key="1">
    <source>
        <dbReference type="SAM" id="MobiDB-lite"/>
    </source>
</evidence>
<evidence type="ECO:0000313" key="2">
    <source>
        <dbReference type="EMBL" id="KAG5460903.1"/>
    </source>
</evidence>
<dbReference type="Proteomes" id="UP000673691">
    <property type="component" value="Unassembled WGS sequence"/>
</dbReference>
<keyword evidence="3" id="KW-1185">Reference proteome</keyword>
<protein>
    <submittedName>
        <fullName evidence="2">Uncharacterized protein</fullName>
    </submittedName>
</protein>
<comment type="caution">
    <text evidence="2">The sequence shown here is derived from an EMBL/GenBank/DDBJ whole genome shotgun (WGS) entry which is preliminary data.</text>
</comment>
<evidence type="ECO:0000313" key="3">
    <source>
        <dbReference type="Proteomes" id="UP000673691"/>
    </source>
</evidence>
<reference evidence="2 3" key="1">
    <citation type="journal article" name="Sci. Rep.">
        <title>Genome-scale phylogenetic analyses confirm Olpidium as the closest living zoosporic fungus to the non-flagellated, terrestrial fungi.</title>
        <authorList>
            <person name="Chang Y."/>
            <person name="Rochon D."/>
            <person name="Sekimoto S."/>
            <person name="Wang Y."/>
            <person name="Chovatia M."/>
            <person name="Sandor L."/>
            <person name="Salamov A."/>
            <person name="Grigoriev I.V."/>
            <person name="Stajich J.E."/>
            <person name="Spatafora J.W."/>
        </authorList>
    </citation>
    <scope>NUCLEOTIDE SEQUENCE [LARGE SCALE GENOMIC DNA]</scope>
    <source>
        <strain evidence="2">S191</strain>
    </source>
</reference>
<feature type="compositionally biased region" description="Basic residues" evidence="1">
    <location>
        <begin position="140"/>
        <end position="151"/>
    </location>
</feature>
<feature type="non-terminal residue" evidence="2">
    <location>
        <position position="151"/>
    </location>
</feature>
<organism evidence="2 3">
    <name type="scientific">Olpidium bornovanus</name>
    <dbReference type="NCBI Taxonomy" id="278681"/>
    <lineage>
        <taxon>Eukaryota</taxon>
        <taxon>Fungi</taxon>
        <taxon>Fungi incertae sedis</taxon>
        <taxon>Olpidiomycota</taxon>
        <taxon>Olpidiomycotina</taxon>
        <taxon>Olpidiomycetes</taxon>
        <taxon>Olpidiales</taxon>
        <taxon>Olpidiaceae</taxon>
        <taxon>Olpidium</taxon>
    </lineage>
</organism>
<sequence>MSNWGYGHRERTLLKSSRWPNIDLTKKKKKLYDADLSKPSERSRSRGKFVAKLETASSGRGKAKMPRRPLIDCKRGPGDPAGRGLAESELFFSVPVKKFFFRAAPHSPAKITTRGSSLLGSPLKHEKKKKKKNPNVARARAPRRGNPSRRG</sequence>
<accession>A0A8H7ZWK7</accession>
<dbReference type="AlphaFoldDB" id="A0A8H7ZWK7"/>
<gene>
    <name evidence="2" type="ORF">BJ554DRAFT_6996</name>
</gene>
<feature type="compositionally biased region" description="Basic and acidic residues" evidence="1">
    <location>
        <begin position="33"/>
        <end position="44"/>
    </location>
</feature>
<feature type="region of interest" description="Disordered" evidence="1">
    <location>
        <begin position="104"/>
        <end position="151"/>
    </location>
</feature>
<dbReference type="EMBL" id="JAEFCI010004507">
    <property type="protein sequence ID" value="KAG5460903.1"/>
    <property type="molecule type" value="Genomic_DNA"/>
</dbReference>